<evidence type="ECO:0000256" key="4">
    <source>
        <dbReference type="ARBA" id="ARBA00022729"/>
    </source>
</evidence>
<reference evidence="15" key="1">
    <citation type="submission" date="2025-08" db="UniProtKB">
        <authorList>
            <consortium name="RefSeq"/>
        </authorList>
    </citation>
    <scope>IDENTIFICATION</scope>
</reference>
<dbReference type="PANTHER" id="PTHR35670">
    <property type="entry name" value="TRANSMEMBRANE PROTEIN 81"/>
    <property type="match status" value="1"/>
</dbReference>
<proteinExistence type="predicted"/>
<evidence type="ECO:0000256" key="6">
    <source>
        <dbReference type="ARBA" id="ARBA00023136"/>
    </source>
</evidence>
<keyword evidence="7" id="KW-1015">Disulfide bond</keyword>
<evidence type="ECO:0000256" key="8">
    <source>
        <dbReference type="ARBA" id="ARBA00023319"/>
    </source>
</evidence>
<keyword evidence="2" id="KW-1003">Cell membrane</keyword>
<dbReference type="GeneID" id="101645063"/>
<keyword evidence="3 12" id="KW-0812">Transmembrane</keyword>
<evidence type="ECO:0000256" key="11">
    <source>
        <dbReference type="SAM" id="MobiDB-lite"/>
    </source>
</evidence>
<evidence type="ECO:0000313" key="15">
    <source>
        <dbReference type="RefSeq" id="XP_012859387.2"/>
    </source>
</evidence>
<keyword evidence="14" id="KW-1185">Reference proteome</keyword>
<dbReference type="InterPro" id="IPR007110">
    <property type="entry name" value="Ig-like_dom"/>
</dbReference>
<dbReference type="Proteomes" id="UP000694863">
    <property type="component" value="Unplaced"/>
</dbReference>
<evidence type="ECO:0000256" key="2">
    <source>
        <dbReference type="ARBA" id="ARBA00022475"/>
    </source>
</evidence>
<evidence type="ECO:0000256" key="3">
    <source>
        <dbReference type="ARBA" id="ARBA00022692"/>
    </source>
</evidence>
<keyword evidence="6 12" id="KW-0472">Membrane</keyword>
<accession>A0ABM0ZPR4</accession>
<feature type="transmembrane region" description="Helical" evidence="12">
    <location>
        <begin position="242"/>
        <end position="265"/>
    </location>
</feature>
<dbReference type="PROSITE" id="PS50835">
    <property type="entry name" value="IG_LIKE"/>
    <property type="match status" value="1"/>
</dbReference>
<evidence type="ECO:0000256" key="10">
    <source>
        <dbReference type="ARBA" id="ARBA00050022"/>
    </source>
</evidence>
<feature type="domain" description="Ig-like" evidence="13">
    <location>
        <begin position="115"/>
        <end position="181"/>
    </location>
</feature>
<dbReference type="RefSeq" id="XP_012859387.2">
    <property type="nucleotide sequence ID" value="XM_013003933.2"/>
</dbReference>
<evidence type="ECO:0000256" key="7">
    <source>
        <dbReference type="ARBA" id="ARBA00023157"/>
    </source>
</evidence>
<name>A0ABM0ZPR4_ECHTE</name>
<gene>
    <name evidence="15" type="primary">TMEM81</name>
</gene>
<keyword evidence="5 12" id="KW-1133">Transmembrane helix</keyword>
<comment type="function">
    <text evidence="9">Essential fertilization factor required for male fertility. Part of a conserved trimeric sperm complex with the essential fertilization factors IZUMO1 and SPACA6 which bridges sperm and oocyte membranes during fertilization by binding to IZUMO1R/JUNO on the oocyte.</text>
</comment>
<organism evidence="14 15">
    <name type="scientific">Echinops telfairi</name>
    <name type="common">Lesser hedgehog tenrec</name>
    <dbReference type="NCBI Taxonomy" id="9371"/>
    <lineage>
        <taxon>Eukaryota</taxon>
        <taxon>Metazoa</taxon>
        <taxon>Chordata</taxon>
        <taxon>Craniata</taxon>
        <taxon>Vertebrata</taxon>
        <taxon>Euteleostomi</taxon>
        <taxon>Mammalia</taxon>
        <taxon>Eutheria</taxon>
        <taxon>Afrotheria</taxon>
        <taxon>Tenrecidae</taxon>
        <taxon>Tenrecinae</taxon>
        <taxon>Echinops</taxon>
    </lineage>
</organism>
<evidence type="ECO:0000259" key="13">
    <source>
        <dbReference type="PROSITE" id="PS50835"/>
    </source>
</evidence>
<feature type="compositionally biased region" description="Acidic residues" evidence="11">
    <location>
        <begin position="277"/>
        <end position="291"/>
    </location>
</feature>
<feature type="region of interest" description="Disordered" evidence="11">
    <location>
        <begin position="273"/>
        <end position="306"/>
    </location>
</feature>
<dbReference type="InterPro" id="IPR039293">
    <property type="entry name" value="TMEM81"/>
</dbReference>
<evidence type="ECO:0000256" key="5">
    <source>
        <dbReference type="ARBA" id="ARBA00022989"/>
    </source>
</evidence>
<comment type="subcellular location">
    <subcellularLocation>
        <location evidence="1">Cell membrane</location>
        <topology evidence="1">Single-pass type I membrane protein</topology>
    </subcellularLocation>
</comment>
<evidence type="ECO:0000256" key="12">
    <source>
        <dbReference type="SAM" id="Phobius"/>
    </source>
</evidence>
<evidence type="ECO:0000313" key="14">
    <source>
        <dbReference type="Proteomes" id="UP000694863"/>
    </source>
</evidence>
<dbReference type="PANTHER" id="PTHR35670:SF1">
    <property type="entry name" value="TRANSMEMBRANE PROTEIN 81"/>
    <property type="match status" value="1"/>
</dbReference>
<keyword evidence="8" id="KW-0393">Immunoglobulin domain</keyword>
<keyword evidence="4" id="KW-0732">Signal</keyword>
<evidence type="ECO:0000256" key="1">
    <source>
        <dbReference type="ARBA" id="ARBA00004251"/>
    </source>
</evidence>
<protein>
    <recommendedName>
        <fullName evidence="10">Transmembrane protein 81</fullName>
    </recommendedName>
</protein>
<evidence type="ECO:0000256" key="9">
    <source>
        <dbReference type="ARBA" id="ARBA00049937"/>
    </source>
</evidence>
<sequence length="306" mass="34209">MDNDKAILKQLGIEIPYDPATLAMSFILRSLVLASYLPFVVTLPETLAVPEKLQEAVEKVIVNATTCTVTCGLGYKEETVCEVGPDGVRRKCKSQRLECLTNWICGMLHFTIPVGKEFELSCLSADILEVGQEAFRFTWRLARGIISTNDELFKPFRTDSHFVKFASAREFDSGTYRCDVQMLRDLKFVKRLYYGLRILPPHLVKLDFEESLTEGQKLVDKGLEINPDNYSQPPRLTWKKDVASALGLGITSGVAGGVVVSVALCRGLRLTYRGGDGNEEEEDEDKDEEEEHSPNGLKALLLRKPS</sequence>